<comment type="caution">
    <text evidence="2">The sequence shown here is derived from an EMBL/GenBank/DDBJ whole genome shotgun (WGS) entry which is preliminary data.</text>
</comment>
<protein>
    <submittedName>
        <fullName evidence="2">Uncharacterized protein</fullName>
    </submittedName>
</protein>
<accession>A0A4C1ZIT7</accession>
<evidence type="ECO:0000256" key="1">
    <source>
        <dbReference type="SAM" id="MobiDB-lite"/>
    </source>
</evidence>
<feature type="compositionally biased region" description="Basic and acidic residues" evidence="1">
    <location>
        <begin position="1"/>
        <end position="12"/>
    </location>
</feature>
<evidence type="ECO:0000313" key="3">
    <source>
        <dbReference type="Proteomes" id="UP000299102"/>
    </source>
</evidence>
<dbReference type="Proteomes" id="UP000299102">
    <property type="component" value="Unassembled WGS sequence"/>
</dbReference>
<dbReference type="AlphaFoldDB" id="A0A4C1ZIT7"/>
<gene>
    <name evidence="2" type="ORF">EVAR_61938_1</name>
</gene>
<reference evidence="2 3" key="1">
    <citation type="journal article" date="2019" name="Commun. Biol.">
        <title>The bagworm genome reveals a unique fibroin gene that provides high tensile strength.</title>
        <authorList>
            <person name="Kono N."/>
            <person name="Nakamura H."/>
            <person name="Ohtoshi R."/>
            <person name="Tomita M."/>
            <person name="Numata K."/>
            <person name="Arakawa K."/>
        </authorList>
    </citation>
    <scope>NUCLEOTIDE SEQUENCE [LARGE SCALE GENOMIC DNA]</scope>
</reference>
<feature type="region of interest" description="Disordered" evidence="1">
    <location>
        <begin position="1"/>
        <end position="98"/>
    </location>
</feature>
<keyword evidence="3" id="KW-1185">Reference proteome</keyword>
<evidence type="ECO:0000313" key="2">
    <source>
        <dbReference type="EMBL" id="GBP87750.1"/>
    </source>
</evidence>
<name>A0A4C1ZIT7_EUMVA</name>
<proteinExistence type="predicted"/>
<dbReference type="EMBL" id="BGZK01001881">
    <property type="protein sequence ID" value="GBP87750.1"/>
    <property type="molecule type" value="Genomic_DNA"/>
</dbReference>
<sequence length="120" mass="13163">MSSEARSAEHPTKIVNTNDMMSFTDDPFVVDHVGGRQRRRADPGRHVHRRALGRRSKVHGQISDKDDPEEGPSQSNLHLSGPEYRRPRVQSSDHPPRGIVEIILSSGYSSAALGVTGDGV</sequence>
<organism evidence="2 3">
    <name type="scientific">Eumeta variegata</name>
    <name type="common">Bagworm moth</name>
    <name type="synonym">Eumeta japonica</name>
    <dbReference type="NCBI Taxonomy" id="151549"/>
    <lineage>
        <taxon>Eukaryota</taxon>
        <taxon>Metazoa</taxon>
        <taxon>Ecdysozoa</taxon>
        <taxon>Arthropoda</taxon>
        <taxon>Hexapoda</taxon>
        <taxon>Insecta</taxon>
        <taxon>Pterygota</taxon>
        <taxon>Neoptera</taxon>
        <taxon>Endopterygota</taxon>
        <taxon>Lepidoptera</taxon>
        <taxon>Glossata</taxon>
        <taxon>Ditrysia</taxon>
        <taxon>Tineoidea</taxon>
        <taxon>Psychidae</taxon>
        <taxon>Oiketicinae</taxon>
        <taxon>Eumeta</taxon>
    </lineage>
</organism>
<feature type="compositionally biased region" description="Basic residues" evidence="1">
    <location>
        <begin position="46"/>
        <end position="58"/>
    </location>
</feature>